<dbReference type="InterPro" id="IPR036188">
    <property type="entry name" value="FAD/NAD-bd_sf"/>
</dbReference>
<gene>
    <name evidence="1" type="ORF">FDO65_09195</name>
</gene>
<dbReference type="Pfam" id="PF13450">
    <property type="entry name" value="NAD_binding_8"/>
    <property type="match status" value="1"/>
</dbReference>
<evidence type="ECO:0000313" key="2">
    <source>
        <dbReference type="Proteomes" id="UP000306985"/>
    </source>
</evidence>
<dbReference type="EMBL" id="SZZH01000001">
    <property type="protein sequence ID" value="TKV61707.1"/>
    <property type="molecule type" value="Genomic_DNA"/>
</dbReference>
<comment type="caution">
    <text evidence="1">The sequence shown here is derived from an EMBL/GenBank/DDBJ whole genome shotgun (WGS) entry which is preliminary data.</text>
</comment>
<sequence length="499" mass="53086">MTSLDAVVIGSGPNGLAAAVTLARAGLRVQVLEAEDSIGGGSRTLDLGPSGFRHDLCSAVHPMALASPFFREFELARRVEFIVPDISFAHGLSPTTAALSYRDLARTADGLGPDGRAWAGLFAPLVENIDAVIDLGLNQLLRIPTHPVVAVRYGLRVAEQGSLLWNLRFRTAAARALLTGVNAHTLGRMPSLPTAGAGLLLAALGHAVGWPIPRGGSQSIADAMVDDLLRHGGDVVTGVRVQSLADLPETRATLFDTSARAMDAIVGERFPAGYRRALGRFRYGNGAAKVDFALSGPVPWRNPELRCSPTIHLGGDRATLARSEWEVSRGRIPASPYLLVSQPSLVDDTRAPHGAHSLWTYTHVPQGCEQDMGQVVEDLLESYAPGFKDLVVARNSIPASRLSHHDANYIGGDFGAGAVTLTQLVKRPVVSPRPWRTPVPGIYLCSSSSVPGPGVHGMSGWHAARLALAERFGLEPPALALHATETVTRPGKRDIRERA</sequence>
<accession>A0A4U6QM43</accession>
<name>A0A4U6QM43_9ACTN</name>
<dbReference type="AlphaFoldDB" id="A0A4U6QM43"/>
<dbReference type="OrthoDB" id="833207at2"/>
<evidence type="ECO:0000313" key="1">
    <source>
        <dbReference type="EMBL" id="TKV61707.1"/>
    </source>
</evidence>
<dbReference type="PANTHER" id="PTHR10668:SF105">
    <property type="entry name" value="DEHYDROGENASE-RELATED"/>
    <property type="match status" value="1"/>
</dbReference>
<dbReference type="Proteomes" id="UP000306985">
    <property type="component" value="Unassembled WGS sequence"/>
</dbReference>
<dbReference type="Gene3D" id="3.50.50.60">
    <property type="entry name" value="FAD/NAD(P)-binding domain"/>
    <property type="match status" value="1"/>
</dbReference>
<dbReference type="PANTHER" id="PTHR10668">
    <property type="entry name" value="PHYTOENE DEHYDROGENASE"/>
    <property type="match status" value="1"/>
</dbReference>
<proteinExistence type="predicted"/>
<dbReference type="SUPFAM" id="SSF51905">
    <property type="entry name" value="FAD/NAD(P)-binding domain"/>
    <property type="match status" value="1"/>
</dbReference>
<reference evidence="1 2" key="1">
    <citation type="submission" date="2019-05" db="EMBL/GenBank/DDBJ databases">
        <title>Nakamurella sp. N5BH11, whole genome shotgun sequence.</title>
        <authorList>
            <person name="Tuo L."/>
        </authorList>
    </citation>
    <scope>NUCLEOTIDE SEQUENCE [LARGE SCALE GENOMIC DNA]</scope>
    <source>
        <strain evidence="1 2">N5BH11</strain>
    </source>
</reference>
<keyword evidence="2" id="KW-1185">Reference proteome</keyword>
<dbReference type="RefSeq" id="WP_137449012.1">
    <property type="nucleotide sequence ID" value="NZ_SZZH01000001.1"/>
</dbReference>
<protein>
    <submittedName>
        <fullName evidence="1">NAD(P)/FAD-dependent oxidoreductase</fullName>
    </submittedName>
</protein>
<organism evidence="1 2">
    <name type="scientific">Nakamurella flava</name>
    <dbReference type="NCBI Taxonomy" id="2576308"/>
    <lineage>
        <taxon>Bacteria</taxon>
        <taxon>Bacillati</taxon>
        <taxon>Actinomycetota</taxon>
        <taxon>Actinomycetes</taxon>
        <taxon>Nakamurellales</taxon>
        <taxon>Nakamurellaceae</taxon>
        <taxon>Nakamurella</taxon>
    </lineage>
</organism>